<keyword evidence="1" id="KW-0812">Transmembrane</keyword>
<organism evidence="2 3">
    <name type="scientific">Shouchella xiaoxiensis</name>
    <dbReference type="NCBI Taxonomy" id="766895"/>
    <lineage>
        <taxon>Bacteria</taxon>
        <taxon>Bacillati</taxon>
        <taxon>Bacillota</taxon>
        <taxon>Bacilli</taxon>
        <taxon>Bacillales</taxon>
        <taxon>Bacillaceae</taxon>
        <taxon>Shouchella</taxon>
    </lineage>
</organism>
<keyword evidence="1" id="KW-1133">Transmembrane helix</keyword>
<keyword evidence="1" id="KW-0472">Membrane</keyword>
<feature type="transmembrane region" description="Helical" evidence="1">
    <location>
        <begin position="49"/>
        <end position="67"/>
    </location>
</feature>
<evidence type="ECO:0000256" key="1">
    <source>
        <dbReference type="SAM" id="Phobius"/>
    </source>
</evidence>
<gene>
    <name evidence="2" type="ORF">JOC54_003139</name>
</gene>
<keyword evidence="3" id="KW-1185">Reference proteome</keyword>
<comment type="caution">
    <text evidence="2">The sequence shown here is derived from an EMBL/GenBank/DDBJ whole genome shotgun (WGS) entry which is preliminary data.</text>
</comment>
<reference evidence="2" key="1">
    <citation type="submission" date="2021-01" db="EMBL/GenBank/DDBJ databases">
        <title>Genomic Encyclopedia of Type Strains, Phase IV (KMG-IV): sequencing the most valuable type-strain genomes for metagenomic binning, comparative biology and taxonomic classification.</title>
        <authorList>
            <person name="Goeker M."/>
        </authorList>
    </citation>
    <scope>NUCLEOTIDE SEQUENCE</scope>
    <source>
        <strain evidence="2">DSM 21943</strain>
    </source>
</reference>
<sequence length="77" mass="8476">MRKIVMTVFIGAVCLFTLLGTVLVIGQLIGLVTLQGGWVSGLNENIAKVVYFMTSIAAFAGYLLSYFKKKNEKKETQ</sequence>
<feature type="transmembrane region" description="Helical" evidence="1">
    <location>
        <begin position="7"/>
        <end position="29"/>
    </location>
</feature>
<name>A0ABS2SZG9_9BACI</name>
<evidence type="ECO:0000313" key="3">
    <source>
        <dbReference type="Proteomes" id="UP001179280"/>
    </source>
</evidence>
<dbReference type="Proteomes" id="UP001179280">
    <property type="component" value="Unassembled WGS sequence"/>
</dbReference>
<dbReference type="RefSeq" id="WP_204467138.1">
    <property type="nucleotide sequence ID" value="NZ_JAFBCV010000010.1"/>
</dbReference>
<dbReference type="EMBL" id="JAFBCV010000010">
    <property type="protein sequence ID" value="MBM7839859.1"/>
    <property type="molecule type" value="Genomic_DNA"/>
</dbReference>
<proteinExistence type="predicted"/>
<evidence type="ECO:0000313" key="2">
    <source>
        <dbReference type="EMBL" id="MBM7839859.1"/>
    </source>
</evidence>
<accession>A0ABS2SZG9</accession>
<protein>
    <submittedName>
        <fullName evidence="2">Uncharacterized protein</fullName>
    </submittedName>
</protein>